<dbReference type="FunFam" id="2.40.50.90:FF:000002">
    <property type="entry name" value="Staphylococcal nuclease domain-containing protein"/>
    <property type="match status" value="1"/>
</dbReference>
<feature type="domain" description="Tudor" evidence="7">
    <location>
        <begin position="720"/>
        <end position="778"/>
    </location>
</feature>
<dbReference type="PROSITE" id="PS50304">
    <property type="entry name" value="TUDOR"/>
    <property type="match status" value="1"/>
</dbReference>
<comment type="caution">
    <text evidence="9">The sequence shown here is derived from an EMBL/GenBank/DDBJ whole genome shotgun (WGS) entry which is preliminary data.</text>
</comment>
<feature type="domain" description="TNase-like" evidence="8">
    <location>
        <begin position="329"/>
        <end position="483"/>
    </location>
</feature>
<feature type="domain" description="TNase-like" evidence="8">
    <location>
        <begin position="7"/>
        <end position="149"/>
    </location>
</feature>
<dbReference type="InterPro" id="IPR016685">
    <property type="entry name" value="Silence_cplx_Nase-comp_TudorSN"/>
</dbReference>
<dbReference type="PROSITE" id="PS50830">
    <property type="entry name" value="TNASE_3"/>
    <property type="match status" value="4"/>
</dbReference>
<dbReference type="Gene3D" id="2.30.30.140">
    <property type="match status" value="1"/>
</dbReference>
<evidence type="ECO:0000259" key="7">
    <source>
        <dbReference type="PROSITE" id="PS50304"/>
    </source>
</evidence>
<dbReference type="InterPro" id="IPR016071">
    <property type="entry name" value="Staphylococal_nuclease_OB-fold"/>
</dbReference>
<dbReference type="FunFam" id="2.40.50.90:FF:000001">
    <property type="entry name" value="Staphylococcal nuclease domain-containing protein"/>
    <property type="match status" value="1"/>
</dbReference>
<feature type="domain" description="TNase-like" evidence="8">
    <location>
        <begin position="178"/>
        <end position="316"/>
    </location>
</feature>
<name>A0ABD2N9U2_9CUCU</name>
<dbReference type="AlphaFoldDB" id="A0ABD2N9U2"/>
<evidence type="ECO:0000256" key="2">
    <source>
        <dbReference type="ARBA" id="ARBA00017230"/>
    </source>
</evidence>
<evidence type="ECO:0000256" key="4">
    <source>
        <dbReference type="ARBA" id="ARBA00022737"/>
    </source>
</evidence>
<feature type="compositionally biased region" description="Basic and acidic residues" evidence="6">
    <location>
        <begin position="363"/>
        <end position="377"/>
    </location>
</feature>
<dbReference type="GO" id="GO:0006402">
    <property type="term" value="P:mRNA catabolic process"/>
    <property type="evidence" value="ECO:0007669"/>
    <property type="project" value="UniProtKB-UniRule"/>
</dbReference>
<feature type="region of interest" description="Disordered" evidence="6">
    <location>
        <begin position="359"/>
        <end position="379"/>
    </location>
</feature>
<dbReference type="SUPFAM" id="SSF63748">
    <property type="entry name" value="Tudor/PWWP/MBT"/>
    <property type="match status" value="1"/>
</dbReference>
<dbReference type="SMART" id="SM00318">
    <property type="entry name" value="SNc"/>
    <property type="match status" value="4"/>
</dbReference>
<dbReference type="CDD" id="cd00175">
    <property type="entry name" value="SNc"/>
    <property type="match status" value="2"/>
</dbReference>
<dbReference type="SUPFAM" id="SSF50199">
    <property type="entry name" value="Staphylococcal nuclease"/>
    <property type="match status" value="5"/>
</dbReference>
<comment type="subcellular location">
    <subcellularLocation>
        <location evidence="1 5">Cytoplasm</location>
    </subcellularLocation>
</comment>
<evidence type="ECO:0000256" key="5">
    <source>
        <dbReference type="PIRNR" id="PIRNR017179"/>
    </source>
</evidence>
<dbReference type="GO" id="GO:0005829">
    <property type="term" value="C:cytosol"/>
    <property type="evidence" value="ECO:0007669"/>
    <property type="project" value="UniProtKB-UniRule"/>
</dbReference>
<evidence type="ECO:0000259" key="8">
    <source>
        <dbReference type="PROSITE" id="PS50830"/>
    </source>
</evidence>
<accession>A0ABD2N9U2</accession>
<dbReference type="PANTHER" id="PTHR12302:SF2">
    <property type="entry name" value="STAPHYLOCOCCAL NUCLEASE DOMAIN-CONTAINING PROTEIN 1"/>
    <property type="match status" value="1"/>
</dbReference>
<dbReference type="GO" id="GO:0003723">
    <property type="term" value="F:RNA binding"/>
    <property type="evidence" value="ECO:0007669"/>
    <property type="project" value="UniProtKB-UniRule"/>
</dbReference>
<keyword evidence="4" id="KW-0677">Repeat</keyword>
<dbReference type="CDD" id="cd20433">
    <property type="entry name" value="Tudor_TDRD11"/>
    <property type="match status" value="1"/>
</dbReference>
<dbReference type="InterPro" id="IPR035437">
    <property type="entry name" value="SNase_OB-fold_sf"/>
</dbReference>
<dbReference type="GO" id="GO:0031047">
    <property type="term" value="P:regulatory ncRNA-mediated gene silencing"/>
    <property type="evidence" value="ECO:0007669"/>
    <property type="project" value="UniProtKB-UniRule"/>
</dbReference>
<dbReference type="PANTHER" id="PTHR12302">
    <property type="entry name" value="EBNA2 BINDING PROTEIN P100"/>
    <property type="match status" value="1"/>
</dbReference>
<reference evidence="9 10" key="1">
    <citation type="journal article" date="2021" name="BMC Biol.">
        <title>Horizontally acquired antibacterial genes associated with adaptive radiation of ladybird beetles.</title>
        <authorList>
            <person name="Li H.S."/>
            <person name="Tang X.F."/>
            <person name="Huang Y.H."/>
            <person name="Xu Z.Y."/>
            <person name="Chen M.L."/>
            <person name="Du X.Y."/>
            <person name="Qiu B.Y."/>
            <person name="Chen P.T."/>
            <person name="Zhang W."/>
            <person name="Slipinski A."/>
            <person name="Escalona H.E."/>
            <person name="Waterhouse R.M."/>
            <person name="Zwick A."/>
            <person name="Pang H."/>
        </authorList>
    </citation>
    <scope>NUCLEOTIDE SEQUENCE [LARGE SCALE GENOMIC DNA]</scope>
    <source>
        <strain evidence="9">SYSU2018</strain>
    </source>
</reference>
<evidence type="ECO:0000313" key="9">
    <source>
        <dbReference type="EMBL" id="KAL3275535.1"/>
    </source>
</evidence>
<dbReference type="Pfam" id="PF00567">
    <property type="entry name" value="TUDOR"/>
    <property type="match status" value="1"/>
</dbReference>
<sequence length="901" mass="101341">MTTPQIQPKLGFLKQVLSGDSVVVKSRNNQEKQINFSGIFAPKLARRGGGDQKESKDEPWAWEAREFLRKKLIGEEVWFISQTPTNATREYGTVYFGKDFNNAENITHSLISEGLVTVKQEGVKQTEELQRLIELENAAKQAGKGKWGKDNPSDHVRDIKWSIENEQMGSFVKKHGYKPIKAVIEHVRDGSTVRAFLLPDFHHVTVMITGIRCPGFKLDSSGKPDPTIKVPFAEEARSYVEIRLLQKDIEIVLESVNNNNFIGTIIHPKGNIAEFLLREGLAHCVDWSMSFLRSGAEKLRAAEQYAKENRLKIWKDWQASQPKVTGKERDYYAMVTEIINGDALMVKLPNGDQKKIFLSSVRPPKEGSTRTEEDKNAPKSKTFRPLYDIPYMFEAREYLRKELIGKRVHVLVDYIQEARDSYPEKTCATVTIGGKNVAEGLVAKGLATVVKYRADDDQRSSRHHDLLDAEMKATKAQVGIHSKKKAGPLRVTEIDASRAKLELASLQRAQRIDAIAEFVTSGSRLRLYIPKSNSLCTFLLGGINCPRVARPAVGTQPAVGGEPFGEEAFKFTKEHCLHREVSIQVTGCSVTGKTASLIGWLWVDNNNLSIALVKLGYASVHRTGEKSQYALQLKEAEDHAKKHRLGVWKDYVEEKEELKIEDEKVADEVNATYEEVVVTEVTNEGNFFVQSFTEGPKAEALNAKFRQEFQANPPLPGSFTPKRNEICAAKFSVDDEWYRAKVEKVQGGKAQVLYVDYGNRETLPLTRLASLPASYSSEKPYATEYCLPFVSLPKDEELSALAVKYFREDTNAPKLYLNVVYRSPGSPAAATLHLEKSTQTDIVKNLIEDGLLLIDSSKSRRNNKLLATYKEAQELAKKKHVNMWEYGDVTEDDAKEFGMGK</sequence>
<organism evidence="9 10">
    <name type="scientific">Cryptolaemus montrouzieri</name>
    <dbReference type="NCBI Taxonomy" id="559131"/>
    <lineage>
        <taxon>Eukaryota</taxon>
        <taxon>Metazoa</taxon>
        <taxon>Ecdysozoa</taxon>
        <taxon>Arthropoda</taxon>
        <taxon>Hexapoda</taxon>
        <taxon>Insecta</taxon>
        <taxon>Pterygota</taxon>
        <taxon>Neoptera</taxon>
        <taxon>Endopterygota</taxon>
        <taxon>Coleoptera</taxon>
        <taxon>Polyphaga</taxon>
        <taxon>Cucujiformia</taxon>
        <taxon>Coccinelloidea</taxon>
        <taxon>Coccinellidae</taxon>
        <taxon>Scymninae</taxon>
        <taxon>Scymnini</taxon>
        <taxon>Cryptolaemus</taxon>
    </lineage>
</organism>
<dbReference type="Pfam" id="PF00565">
    <property type="entry name" value="SNase"/>
    <property type="match status" value="4"/>
</dbReference>
<keyword evidence="3 5" id="KW-0963">Cytoplasm</keyword>
<dbReference type="Gene3D" id="2.40.50.90">
    <property type="match status" value="5"/>
</dbReference>
<dbReference type="InterPro" id="IPR047386">
    <property type="entry name" value="Tudor_TDRD11"/>
</dbReference>
<proteinExistence type="predicted"/>
<gene>
    <name evidence="9" type="ORF">HHI36_020294</name>
</gene>
<keyword evidence="10" id="KW-1185">Reference proteome</keyword>
<dbReference type="SMART" id="SM00333">
    <property type="entry name" value="TUDOR"/>
    <property type="match status" value="1"/>
</dbReference>
<dbReference type="Proteomes" id="UP001516400">
    <property type="component" value="Unassembled WGS sequence"/>
</dbReference>
<evidence type="ECO:0000313" key="10">
    <source>
        <dbReference type="Proteomes" id="UP001516400"/>
    </source>
</evidence>
<feature type="domain" description="TNase-like" evidence="8">
    <location>
        <begin position="510"/>
        <end position="650"/>
    </location>
</feature>
<evidence type="ECO:0000256" key="3">
    <source>
        <dbReference type="ARBA" id="ARBA00022490"/>
    </source>
</evidence>
<evidence type="ECO:0000256" key="6">
    <source>
        <dbReference type="SAM" id="MobiDB-lite"/>
    </source>
</evidence>
<protein>
    <recommendedName>
        <fullName evidence="2">Staphylococcal nuclease domain-containing protein 1</fullName>
    </recommendedName>
</protein>
<dbReference type="FunFam" id="2.30.30.140:FF:000018">
    <property type="entry name" value="Serine/threonine-protein kinase 31"/>
    <property type="match status" value="1"/>
</dbReference>
<dbReference type="EMBL" id="JABFTP020000083">
    <property type="protein sequence ID" value="KAL3275535.1"/>
    <property type="molecule type" value="Genomic_DNA"/>
</dbReference>
<evidence type="ECO:0000256" key="1">
    <source>
        <dbReference type="ARBA" id="ARBA00004496"/>
    </source>
</evidence>
<dbReference type="PIRSF" id="PIRSF017179">
    <property type="entry name" value="RISC-Tudor-SN"/>
    <property type="match status" value="1"/>
</dbReference>
<dbReference type="InterPro" id="IPR002999">
    <property type="entry name" value="Tudor"/>
</dbReference>